<organism evidence="2 3">
    <name type="scientific">Sphaerobacter thermophilus (strain ATCC 49802 / DSM 20745 / KCCM 41009 / NCIMB 13125 / S 6022)</name>
    <dbReference type="NCBI Taxonomy" id="479434"/>
    <lineage>
        <taxon>Bacteria</taxon>
        <taxon>Pseudomonadati</taxon>
        <taxon>Thermomicrobiota</taxon>
        <taxon>Thermomicrobia</taxon>
        <taxon>Sphaerobacterales</taxon>
        <taxon>Sphaerobacterineae</taxon>
        <taxon>Sphaerobacteraceae</taxon>
        <taxon>Sphaerobacter</taxon>
    </lineage>
</organism>
<dbReference type="AlphaFoldDB" id="D1CAY0"/>
<dbReference type="InterPro" id="IPR029045">
    <property type="entry name" value="ClpP/crotonase-like_dom_sf"/>
</dbReference>
<dbReference type="EMBL" id="CP001824">
    <property type="protein sequence ID" value="ACZ39927.1"/>
    <property type="molecule type" value="Genomic_DNA"/>
</dbReference>
<dbReference type="PANTHER" id="PTHR42964:SF1">
    <property type="entry name" value="POLYKETIDE BIOSYNTHESIS ENOYL-COA HYDRATASE PKSH-RELATED"/>
    <property type="match status" value="1"/>
</dbReference>
<keyword evidence="3" id="KW-1185">Reference proteome</keyword>
<name>D1CAY0_SPHTD</name>
<gene>
    <name evidence="2" type="ordered locus">Sthe_2512</name>
</gene>
<dbReference type="InterPro" id="IPR051683">
    <property type="entry name" value="Enoyl-CoA_Hydratase/Isomerase"/>
</dbReference>
<dbReference type="Pfam" id="PF00378">
    <property type="entry name" value="ECH_1"/>
    <property type="match status" value="1"/>
</dbReference>
<dbReference type="OrthoDB" id="9777977at2"/>
<dbReference type="SUPFAM" id="SSF52096">
    <property type="entry name" value="ClpP/crotonase"/>
    <property type="match status" value="1"/>
</dbReference>
<protein>
    <submittedName>
        <fullName evidence="2">Enoyl-CoA hydratase/isomerase</fullName>
    </submittedName>
</protein>
<dbReference type="eggNOG" id="COG1024">
    <property type="taxonomic scope" value="Bacteria"/>
</dbReference>
<reference evidence="3" key="1">
    <citation type="submission" date="2009-11" db="EMBL/GenBank/DDBJ databases">
        <title>The complete chromosome 2 of Sphaerobacter thermophilus DSM 20745.</title>
        <authorList>
            <person name="Lucas S."/>
            <person name="Copeland A."/>
            <person name="Lapidus A."/>
            <person name="Glavina del Rio T."/>
            <person name="Dalin E."/>
            <person name="Tice H."/>
            <person name="Bruce D."/>
            <person name="Goodwin L."/>
            <person name="Pitluck S."/>
            <person name="Kyrpides N."/>
            <person name="Mavromatis K."/>
            <person name="Ivanova N."/>
            <person name="Mikhailova N."/>
            <person name="LaButti K.M."/>
            <person name="Clum A."/>
            <person name="Sun H.I."/>
            <person name="Brettin T."/>
            <person name="Detter J.C."/>
            <person name="Han C."/>
            <person name="Larimer F."/>
            <person name="Land M."/>
            <person name="Hauser L."/>
            <person name="Markowitz V."/>
            <person name="Cheng J.F."/>
            <person name="Hugenholtz P."/>
            <person name="Woyke T."/>
            <person name="Wu D."/>
            <person name="Steenblock K."/>
            <person name="Schneider S."/>
            <person name="Pukall R."/>
            <person name="Goeker M."/>
            <person name="Klenk H.P."/>
            <person name="Eisen J.A."/>
        </authorList>
    </citation>
    <scope>NUCLEOTIDE SEQUENCE [LARGE SCALE GENOMIC DNA]</scope>
    <source>
        <strain evidence="3">ATCC 49802 / DSM 20745 / S 6022</strain>
    </source>
</reference>
<dbReference type="PANTHER" id="PTHR42964">
    <property type="entry name" value="ENOYL-COA HYDRATASE"/>
    <property type="match status" value="1"/>
</dbReference>
<evidence type="ECO:0000256" key="1">
    <source>
        <dbReference type="ARBA" id="ARBA00005254"/>
    </source>
</evidence>
<dbReference type="InterPro" id="IPR014748">
    <property type="entry name" value="Enoyl-CoA_hydra_C"/>
</dbReference>
<dbReference type="CDD" id="cd06558">
    <property type="entry name" value="crotonase-like"/>
    <property type="match status" value="1"/>
</dbReference>
<dbReference type="KEGG" id="sti:Sthe_2512"/>
<dbReference type="RefSeq" id="WP_012872967.1">
    <property type="nucleotide sequence ID" value="NC_013524.1"/>
</dbReference>
<sequence length="257" mass="26926">MDPLRTEQRGPALWLTLNRPEKRNPLGRDLLRALHGAIMGAVDRDDVRCIVLAGAGPVFCAGADLTEFVQAEDPAVLAADGELLARLLQAIVDSPKPVIARVQGAALAGGAGLVAAADIVVAADDARFGFTEVRIGLVPAVISPFVLRAIGRRAAQAHFLTGAPFDAAEALRIGLVHRVVPANALDAAVDEIVGALGRAAPGALGSVKRLLDQVQGLGVGEARDLTIRTLAERRASEEGQEGMRAFLEKRDAAWVTH</sequence>
<dbReference type="Gene3D" id="1.10.12.10">
    <property type="entry name" value="Lyase 2-enoyl-coa Hydratase, Chain A, domain 2"/>
    <property type="match status" value="1"/>
</dbReference>
<proteinExistence type="inferred from homology"/>
<accession>D1CAY0</accession>
<evidence type="ECO:0000313" key="3">
    <source>
        <dbReference type="Proteomes" id="UP000002027"/>
    </source>
</evidence>
<dbReference type="GO" id="GO:0016853">
    <property type="term" value="F:isomerase activity"/>
    <property type="evidence" value="ECO:0007669"/>
    <property type="project" value="UniProtKB-KW"/>
</dbReference>
<dbReference type="STRING" id="479434.Sthe_2512"/>
<dbReference type="Gene3D" id="3.90.226.10">
    <property type="entry name" value="2-enoyl-CoA Hydratase, Chain A, domain 1"/>
    <property type="match status" value="1"/>
</dbReference>
<dbReference type="HOGENOM" id="CLU_009834_7_3_0"/>
<keyword evidence="2" id="KW-0413">Isomerase</keyword>
<dbReference type="InterPro" id="IPR001753">
    <property type="entry name" value="Enoyl-CoA_hydra/iso"/>
</dbReference>
<evidence type="ECO:0000313" key="2">
    <source>
        <dbReference type="EMBL" id="ACZ39927.1"/>
    </source>
</evidence>
<dbReference type="InParanoid" id="D1CAY0"/>
<reference evidence="2 3" key="2">
    <citation type="journal article" date="2010" name="Stand. Genomic Sci.">
        <title>Complete genome sequence of Desulfohalobium retbaense type strain (HR(100)).</title>
        <authorList>
            <person name="Spring S."/>
            <person name="Nolan M."/>
            <person name="Lapidus A."/>
            <person name="Glavina Del Rio T."/>
            <person name="Copeland A."/>
            <person name="Tice H."/>
            <person name="Cheng J.F."/>
            <person name="Lucas S."/>
            <person name="Land M."/>
            <person name="Chen F."/>
            <person name="Bruce D."/>
            <person name="Goodwin L."/>
            <person name="Pitluck S."/>
            <person name="Ivanova N."/>
            <person name="Mavromatis K."/>
            <person name="Mikhailova N."/>
            <person name="Pati A."/>
            <person name="Chen A."/>
            <person name="Palaniappan K."/>
            <person name="Hauser L."/>
            <person name="Chang Y.J."/>
            <person name="Jeffries C.D."/>
            <person name="Munk C."/>
            <person name="Kiss H."/>
            <person name="Chain P."/>
            <person name="Han C."/>
            <person name="Brettin T."/>
            <person name="Detter J.C."/>
            <person name="Schuler E."/>
            <person name="Goker M."/>
            <person name="Rohde M."/>
            <person name="Bristow J."/>
            <person name="Eisen J.A."/>
            <person name="Markowitz V."/>
            <person name="Hugenholtz P."/>
            <person name="Kyrpides N.C."/>
            <person name="Klenk H.P."/>
        </authorList>
    </citation>
    <scope>NUCLEOTIDE SEQUENCE [LARGE SCALE GENOMIC DNA]</scope>
    <source>
        <strain evidence="3">ATCC 49802 / DSM 20745 / S 6022</strain>
    </source>
</reference>
<dbReference type="Proteomes" id="UP000002027">
    <property type="component" value="Chromosome 2"/>
</dbReference>
<comment type="similarity">
    <text evidence="1">Belongs to the enoyl-CoA hydratase/isomerase family.</text>
</comment>